<dbReference type="Gene3D" id="3.40.50.150">
    <property type="entry name" value="Vaccinia Virus protein VP39"/>
    <property type="match status" value="1"/>
</dbReference>
<keyword evidence="8" id="KW-1185">Reference proteome</keyword>
<dbReference type="GO" id="GO:0032259">
    <property type="term" value="P:methylation"/>
    <property type="evidence" value="ECO:0007669"/>
    <property type="project" value="UniProtKB-KW"/>
</dbReference>
<proteinExistence type="predicted"/>
<dbReference type="AlphaFoldDB" id="A0A3D8IV65"/>
<dbReference type="EC" id="2.1.1.80" evidence="2"/>
<dbReference type="PANTHER" id="PTHR24422:SF19">
    <property type="entry name" value="CHEMOTAXIS PROTEIN METHYLTRANSFERASE"/>
    <property type="match status" value="1"/>
</dbReference>
<dbReference type="Proteomes" id="UP000256514">
    <property type="component" value="Unassembled WGS sequence"/>
</dbReference>
<protein>
    <recommendedName>
        <fullName evidence="2">protein-glutamate O-methyltransferase</fullName>
        <ecNumber evidence="2">2.1.1.80</ecNumber>
    </recommendedName>
</protein>
<gene>
    <name evidence="7" type="ORF">CQA54_01640</name>
</gene>
<dbReference type="InterPro" id="IPR000780">
    <property type="entry name" value="CheR_MeTrfase"/>
</dbReference>
<evidence type="ECO:0000259" key="6">
    <source>
        <dbReference type="PROSITE" id="PS50123"/>
    </source>
</evidence>
<dbReference type="SUPFAM" id="SSF47757">
    <property type="entry name" value="Chemotaxis receptor methyltransferase CheR, N-terminal domain"/>
    <property type="match status" value="1"/>
</dbReference>
<evidence type="ECO:0000256" key="2">
    <source>
        <dbReference type="ARBA" id="ARBA00012534"/>
    </source>
</evidence>
<dbReference type="Pfam" id="PF01739">
    <property type="entry name" value="CheR"/>
    <property type="match status" value="1"/>
</dbReference>
<evidence type="ECO:0000256" key="1">
    <source>
        <dbReference type="ARBA" id="ARBA00001541"/>
    </source>
</evidence>
<evidence type="ECO:0000256" key="4">
    <source>
        <dbReference type="ARBA" id="ARBA00022679"/>
    </source>
</evidence>
<keyword evidence="4" id="KW-0808">Transferase</keyword>
<dbReference type="InterPro" id="IPR022641">
    <property type="entry name" value="CheR_N"/>
</dbReference>
<dbReference type="Gene3D" id="1.10.155.10">
    <property type="entry name" value="Chemotaxis receptor methyltransferase CheR, N-terminal domain"/>
    <property type="match status" value="1"/>
</dbReference>
<dbReference type="PROSITE" id="PS50123">
    <property type="entry name" value="CHER"/>
    <property type="match status" value="1"/>
</dbReference>
<comment type="caution">
    <text evidence="7">The sequence shown here is derived from an EMBL/GenBank/DDBJ whole genome shotgun (WGS) entry which is preliminary data.</text>
</comment>
<accession>A0A3D8IV65</accession>
<reference evidence="7 8" key="1">
    <citation type="submission" date="2018-04" db="EMBL/GenBank/DDBJ databases">
        <title>Novel Campyloabacter and Helicobacter Species and Strains.</title>
        <authorList>
            <person name="Mannion A.J."/>
            <person name="Shen Z."/>
            <person name="Fox J.G."/>
        </authorList>
    </citation>
    <scope>NUCLEOTIDE SEQUENCE [LARGE SCALE GENOMIC DNA]</scope>
    <source>
        <strain evidence="7 8">MIT 12-6600</strain>
    </source>
</reference>
<evidence type="ECO:0000313" key="7">
    <source>
        <dbReference type="EMBL" id="RDU68534.1"/>
    </source>
</evidence>
<dbReference type="GO" id="GO:0008983">
    <property type="term" value="F:protein-glutamate O-methyltransferase activity"/>
    <property type="evidence" value="ECO:0007669"/>
    <property type="project" value="UniProtKB-EC"/>
</dbReference>
<keyword evidence="5" id="KW-0949">S-adenosyl-L-methionine</keyword>
<dbReference type="EMBL" id="NXLT01000001">
    <property type="protein sequence ID" value="RDU68534.1"/>
    <property type="molecule type" value="Genomic_DNA"/>
</dbReference>
<keyword evidence="3" id="KW-0489">Methyltransferase</keyword>
<dbReference type="InterPro" id="IPR029063">
    <property type="entry name" value="SAM-dependent_MTases_sf"/>
</dbReference>
<dbReference type="InterPro" id="IPR022642">
    <property type="entry name" value="CheR_C"/>
</dbReference>
<dbReference type="SMART" id="SM00138">
    <property type="entry name" value="MeTrc"/>
    <property type="match status" value="1"/>
</dbReference>
<dbReference type="Pfam" id="PF03705">
    <property type="entry name" value="CheR_N"/>
    <property type="match status" value="1"/>
</dbReference>
<dbReference type="RefSeq" id="WP_115570477.1">
    <property type="nucleotide sequence ID" value="NZ_NXLT01000001.1"/>
</dbReference>
<evidence type="ECO:0000313" key="8">
    <source>
        <dbReference type="Proteomes" id="UP000256514"/>
    </source>
</evidence>
<feature type="domain" description="CheR-type methyltransferase" evidence="6">
    <location>
        <begin position="1"/>
        <end position="277"/>
    </location>
</feature>
<organism evidence="7 8">
    <name type="scientific">Helicobacter equorum</name>
    <dbReference type="NCBI Taxonomy" id="361872"/>
    <lineage>
        <taxon>Bacteria</taxon>
        <taxon>Pseudomonadati</taxon>
        <taxon>Campylobacterota</taxon>
        <taxon>Epsilonproteobacteria</taxon>
        <taxon>Campylobacterales</taxon>
        <taxon>Helicobacteraceae</taxon>
        <taxon>Helicobacter</taxon>
    </lineage>
</organism>
<evidence type="ECO:0000256" key="3">
    <source>
        <dbReference type="ARBA" id="ARBA00022603"/>
    </source>
</evidence>
<dbReference type="OrthoDB" id="9786165at2"/>
<dbReference type="PANTHER" id="PTHR24422">
    <property type="entry name" value="CHEMOTAXIS PROTEIN METHYLTRANSFERASE"/>
    <property type="match status" value="1"/>
</dbReference>
<evidence type="ECO:0000256" key="5">
    <source>
        <dbReference type="ARBA" id="ARBA00022691"/>
    </source>
</evidence>
<dbReference type="InterPro" id="IPR050903">
    <property type="entry name" value="Bact_Chemotaxis_MeTrfase"/>
</dbReference>
<sequence>MIHIDAKHFKLLQEKIYELSGIAIVDSKFAMAKNRVLKLMKDTHCESVESLLAKVAKDKNIEQAFINVFTTNKTDFFRESFHFDDLLDRVLPQLFKTQSRIKIYCCASSTGQEPYSIAATVVYAKKIYNASTQVEIIATDIDTQVLEVAKEGKYTINPLMEKWPKWAESEILEFFDVVDESKKMRHLCVKPKLKNMITFKQLNLFAKRYPFSNEEFDIVFCRNILIYFTKPDQENILQRLFSLLKVGGTFYLGHSESLYDLANDTEKLGHKIFIRQR</sequence>
<comment type="catalytic activity">
    <reaction evidence="1">
        <text>L-glutamyl-[protein] + S-adenosyl-L-methionine = [protein]-L-glutamate 5-O-methyl ester + S-adenosyl-L-homocysteine</text>
        <dbReference type="Rhea" id="RHEA:24452"/>
        <dbReference type="Rhea" id="RHEA-COMP:10208"/>
        <dbReference type="Rhea" id="RHEA-COMP:10311"/>
        <dbReference type="ChEBI" id="CHEBI:29973"/>
        <dbReference type="ChEBI" id="CHEBI:57856"/>
        <dbReference type="ChEBI" id="CHEBI:59789"/>
        <dbReference type="ChEBI" id="CHEBI:82795"/>
        <dbReference type="EC" id="2.1.1.80"/>
    </reaction>
</comment>
<dbReference type="PRINTS" id="PR00996">
    <property type="entry name" value="CHERMTFRASE"/>
</dbReference>
<dbReference type="InterPro" id="IPR036804">
    <property type="entry name" value="CheR_N_sf"/>
</dbReference>
<dbReference type="SUPFAM" id="SSF53335">
    <property type="entry name" value="S-adenosyl-L-methionine-dependent methyltransferases"/>
    <property type="match status" value="1"/>
</dbReference>
<name>A0A3D8IV65_9HELI</name>